<dbReference type="RefSeq" id="WP_092893426.1">
    <property type="nucleotide sequence ID" value="NZ_FOOQ01000005.1"/>
</dbReference>
<accession>A0A1I2V3T6</accession>
<keyword evidence="3" id="KW-1185">Reference proteome</keyword>
<dbReference type="Proteomes" id="UP000198876">
    <property type="component" value="Unassembled WGS sequence"/>
</dbReference>
<dbReference type="InterPro" id="IPR055768">
    <property type="entry name" value="DUF7344"/>
</dbReference>
<reference evidence="3" key="1">
    <citation type="submission" date="2016-10" db="EMBL/GenBank/DDBJ databases">
        <authorList>
            <person name="Varghese N."/>
            <person name="Submissions S."/>
        </authorList>
    </citation>
    <scope>NUCLEOTIDE SEQUENCE [LARGE SCALE GENOMIC DNA]</scope>
    <source>
        <strain evidence="3">CGMCC 1.7739</strain>
    </source>
</reference>
<dbReference type="EMBL" id="FOOQ01000005">
    <property type="protein sequence ID" value="SFG83850.1"/>
    <property type="molecule type" value="Genomic_DNA"/>
</dbReference>
<dbReference type="AlphaFoldDB" id="A0A1I2V3T6"/>
<gene>
    <name evidence="2" type="ORF">SAMN04488063_3051</name>
</gene>
<protein>
    <recommendedName>
        <fullName evidence="1">DUF7344 domain-containing protein</fullName>
    </recommendedName>
</protein>
<feature type="domain" description="DUF7344" evidence="1">
    <location>
        <begin position="20"/>
        <end position="96"/>
    </location>
</feature>
<proteinExistence type="predicted"/>
<evidence type="ECO:0000259" key="1">
    <source>
        <dbReference type="Pfam" id="PF24035"/>
    </source>
</evidence>
<dbReference type="Pfam" id="PF24035">
    <property type="entry name" value="DUF7344"/>
    <property type="match status" value="1"/>
</dbReference>
<dbReference type="OrthoDB" id="308429at2157"/>
<evidence type="ECO:0000313" key="3">
    <source>
        <dbReference type="Proteomes" id="UP000198876"/>
    </source>
</evidence>
<organism evidence="2 3">
    <name type="scientific">Halopelagius inordinatus</name>
    <dbReference type="NCBI Taxonomy" id="553467"/>
    <lineage>
        <taxon>Archaea</taxon>
        <taxon>Methanobacteriati</taxon>
        <taxon>Methanobacteriota</taxon>
        <taxon>Stenosarchaea group</taxon>
        <taxon>Halobacteria</taxon>
        <taxon>Halobacteriales</taxon>
        <taxon>Haloferacaceae</taxon>
    </lineage>
</organism>
<evidence type="ECO:0000313" key="2">
    <source>
        <dbReference type="EMBL" id="SFG83850.1"/>
    </source>
</evidence>
<name>A0A1I2V3T6_9EURY</name>
<sequence length="118" mass="13140">MAVTEPHPLPPSVRDDYGAVLANDRRRAIVEILAEESRSLPLRLLAGWTAAETEGVPLDALPERCTDRTAIKLHHIHLPKLDEIGVVDYDPDEGRIAPGEKMEVARRQLASFRSARKN</sequence>